<evidence type="ECO:0008006" key="3">
    <source>
        <dbReference type="Google" id="ProtNLM"/>
    </source>
</evidence>
<gene>
    <name evidence="1" type="ORF">AFUS01_LOCUS7018</name>
</gene>
<dbReference type="CDD" id="cd01644">
    <property type="entry name" value="RT_pepA17"/>
    <property type="match status" value="1"/>
</dbReference>
<protein>
    <recommendedName>
        <fullName evidence="3">Reverse transcriptase domain-containing protein</fullName>
    </recommendedName>
</protein>
<evidence type="ECO:0000313" key="1">
    <source>
        <dbReference type="EMBL" id="CAG7717563.1"/>
    </source>
</evidence>
<keyword evidence="2" id="KW-1185">Reference proteome</keyword>
<dbReference type="AlphaFoldDB" id="A0A8J2K0L0"/>
<dbReference type="EMBL" id="CAJVCH010046959">
    <property type="protein sequence ID" value="CAG7717563.1"/>
    <property type="molecule type" value="Genomic_DNA"/>
</dbReference>
<accession>A0A8J2K0L0</accession>
<dbReference type="PANTHER" id="PTHR47331:SF1">
    <property type="entry name" value="GAG-LIKE PROTEIN"/>
    <property type="match status" value="1"/>
</dbReference>
<proteinExistence type="predicted"/>
<evidence type="ECO:0000313" key="2">
    <source>
        <dbReference type="Proteomes" id="UP000708208"/>
    </source>
</evidence>
<dbReference type="Proteomes" id="UP000708208">
    <property type="component" value="Unassembled WGS sequence"/>
</dbReference>
<sequence>MKSPAKQSAYNDTIQKLFELHHIELVPPQELRTVQVPHVYYLPHHGVYKDASSTTKLRIVYDGTCKSDTGVSLNDCLMVGPVLQEDLISILIRWRLWRIPFTADIKQMYLQIQLHPRDRNFLRVYWRFDPNERLLCYRMTRVTFGLASAPYQAIKTLQTLADECEAECPMAHKIMKRDVYVDDCLSGANTEQEVLQAQKELILACKAGNFELRKFSSTSAAVLAAVPEDHRETQLPISFAQDESVKTLGLKWNPGTDSFFF</sequence>
<dbReference type="OrthoDB" id="6627562at2759"/>
<reference evidence="1" key="1">
    <citation type="submission" date="2021-06" db="EMBL/GenBank/DDBJ databases">
        <authorList>
            <person name="Hodson N. C."/>
            <person name="Mongue J. A."/>
            <person name="Jaron S. K."/>
        </authorList>
    </citation>
    <scope>NUCLEOTIDE SEQUENCE</scope>
</reference>
<organism evidence="1 2">
    <name type="scientific">Allacma fusca</name>
    <dbReference type="NCBI Taxonomy" id="39272"/>
    <lineage>
        <taxon>Eukaryota</taxon>
        <taxon>Metazoa</taxon>
        <taxon>Ecdysozoa</taxon>
        <taxon>Arthropoda</taxon>
        <taxon>Hexapoda</taxon>
        <taxon>Collembola</taxon>
        <taxon>Symphypleona</taxon>
        <taxon>Sminthuridae</taxon>
        <taxon>Allacma</taxon>
    </lineage>
</organism>
<dbReference type="PANTHER" id="PTHR47331">
    <property type="entry name" value="PHD-TYPE DOMAIN-CONTAINING PROTEIN"/>
    <property type="match status" value="1"/>
</dbReference>
<comment type="caution">
    <text evidence="1">The sequence shown here is derived from an EMBL/GenBank/DDBJ whole genome shotgun (WGS) entry which is preliminary data.</text>
</comment>
<name>A0A8J2K0L0_9HEXA</name>